<evidence type="ECO:0000313" key="3">
    <source>
        <dbReference type="Proteomes" id="UP000032180"/>
    </source>
</evidence>
<reference evidence="3" key="2">
    <citation type="submission" date="2013-12" db="EMBL/GenBank/DDBJ databases">
        <authorList>
            <person name="Yu Y."/>
            <person name="Lee S."/>
            <person name="de Baynast K."/>
            <person name="Wissotski M."/>
            <person name="Liu L."/>
            <person name="Talag J."/>
            <person name="Goicoechea J."/>
            <person name="Angelova A."/>
            <person name="Jetty R."/>
            <person name="Kudrna D."/>
            <person name="Golser W."/>
            <person name="Rivera L."/>
            <person name="Zhang J."/>
            <person name="Wing R."/>
        </authorList>
    </citation>
    <scope>NUCLEOTIDE SEQUENCE</scope>
</reference>
<dbReference type="AlphaFoldDB" id="A0A0D9XA00"/>
<feature type="compositionally biased region" description="Basic and acidic residues" evidence="1">
    <location>
        <begin position="69"/>
        <end position="86"/>
    </location>
</feature>
<protein>
    <submittedName>
        <fullName evidence="2">Uncharacterized protein</fullName>
    </submittedName>
</protein>
<feature type="compositionally biased region" description="Basic residues" evidence="1">
    <location>
        <begin position="26"/>
        <end position="38"/>
    </location>
</feature>
<evidence type="ECO:0000256" key="1">
    <source>
        <dbReference type="SAM" id="MobiDB-lite"/>
    </source>
</evidence>
<feature type="region of interest" description="Disordered" evidence="1">
    <location>
        <begin position="240"/>
        <end position="259"/>
    </location>
</feature>
<feature type="compositionally biased region" description="Basic and acidic residues" evidence="1">
    <location>
        <begin position="39"/>
        <end position="50"/>
    </location>
</feature>
<dbReference type="Gramene" id="LPERR08G17930.1">
    <property type="protein sequence ID" value="LPERR08G17930.1"/>
    <property type="gene ID" value="LPERR08G17930"/>
</dbReference>
<name>A0A0D9XA00_9ORYZ</name>
<reference evidence="2" key="3">
    <citation type="submission" date="2015-04" db="UniProtKB">
        <authorList>
            <consortium name="EnsemblPlants"/>
        </authorList>
    </citation>
    <scope>IDENTIFICATION</scope>
</reference>
<feature type="compositionally biased region" description="Polar residues" evidence="1">
    <location>
        <begin position="245"/>
        <end position="258"/>
    </location>
</feature>
<dbReference type="PANTHER" id="PTHR34660:SF20">
    <property type="match status" value="1"/>
</dbReference>
<organism evidence="2 3">
    <name type="scientific">Leersia perrieri</name>
    <dbReference type="NCBI Taxonomy" id="77586"/>
    <lineage>
        <taxon>Eukaryota</taxon>
        <taxon>Viridiplantae</taxon>
        <taxon>Streptophyta</taxon>
        <taxon>Embryophyta</taxon>
        <taxon>Tracheophyta</taxon>
        <taxon>Spermatophyta</taxon>
        <taxon>Magnoliopsida</taxon>
        <taxon>Liliopsida</taxon>
        <taxon>Poales</taxon>
        <taxon>Poaceae</taxon>
        <taxon>BOP clade</taxon>
        <taxon>Oryzoideae</taxon>
        <taxon>Oryzeae</taxon>
        <taxon>Oryzinae</taxon>
        <taxon>Leersia</taxon>
    </lineage>
</organism>
<evidence type="ECO:0000313" key="2">
    <source>
        <dbReference type="EnsemblPlants" id="LPERR08G17930.1"/>
    </source>
</evidence>
<reference evidence="2 3" key="1">
    <citation type="submission" date="2012-08" db="EMBL/GenBank/DDBJ databases">
        <title>Oryza genome evolution.</title>
        <authorList>
            <person name="Wing R.A."/>
        </authorList>
    </citation>
    <scope>NUCLEOTIDE SEQUENCE</scope>
</reference>
<feature type="region of interest" description="Disordered" evidence="1">
    <location>
        <begin position="463"/>
        <end position="494"/>
    </location>
</feature>
<feature type="region of interest" description="Disordered" evidence="1">
    <location>
        <begin position="415"/>
        <end position="442"/>
    </location>
</feature>
<accession>A0A0D9XA00</accession>
<dbReference type="PANTHER" id="PTHR34660">
    <property type="entry name" value="MYB-LIKE PROTEIN X"/>
    <property type="match status" value="1"/>
</dbReference>
<feature type="compositionally biased region" description="Basic residues" evidence="1">
    <location>
        <begin position="146"/>
        <end position="163"/>
    </location>
</feature>
<feature type="region of interest" description="Disordered" evidence="1">
    <location>
        <begin position="1"/>
        <end position="226"/>
    </location>
</feature>
<keyword evidence="3" id="KW-1185">Reference proteome</keyword>
<dbReference type="STRING" id="77586.A0A0D9XA00"/>
<feature type="compositionally biased region" description="Basic and acidic residues" evidence="1">
    <location>
        <begin position="14"/>
        <end position="25"/>
    </location>
</feature>
<feature type="compositionally biased region" description="Pro residues" evidence="1">
    <location>
        <begin position="1"/>
        <end position="11"/>
    </location>
</feature>
<sequence length="611" mass="69478">MSRCFPFPPPGYEAKPRSEHKDLLKKEKHKEKKHKKERRGRERKEKNSNHRKDKHRKKHKREKHKDKRKSKDGDRYKNQISEKETQESAYIDNGRPKEKVQHEAAKDIKPANDLVTQSIDQGHHASHTGKLLLQSTKSYGSAGSKEKKRSLSSVVKKSRRSTHLNHGMIQQNYNVAYDNKKWKKPGLGSKSQVQNRKNHQAGSVEKHSNRKHSHNRMDLPQRSAEGTSTITTVVSGAERAPNDVITPSPNSLQQTGQVDQDPVVSSLFPYRKSGSMSPRGLMEIRNGSNDDFHIGMNQQLVQSKDVAVKGKGKTKELKTNDHKYVEDKDRDRVVMKRKAKVKTREIEKIGKVDVYKQEHKKLDSFRASNDKTDGLLQPGQLNEKFTSGDVKKRKDFDANSSLVTEHSVRVNKLPRISPINPHANGEIFEHSQGSEPSSSTVPVSTTAYEADVIQDSKECYNNGVTGSHHLKEPKTSVSSSKYGSNQVSLKPPHPDTKYLNQVYSIPAMDDCSDYIDQDWLLSRDSVERRSEILEAAQSTQVWAEAQLIDSADLAAKEIDRDHSWATGLESKEESLWFISFKSILHFSKLVLFSHPLPLLPMTLFSQCKRKR</sequence>
<feature type="compositionally biased region" description="Basic residues" evidence="1">
    <location>
        <begin position="51"/>
        <end position="68"/>
    </location>
</feature>
<dbReference type="eggNOG" id="ENOG502QS3H">
    <property type="taxonomic scope" value="Eukaryota"/>
</dbReference>
<proteinExistence type="predicted"/>
<dbReference type="Proteomes" id="UP000032180">
    <property type="component" value="Chromosome 8"/>
</dbReference>
<dbReference type="EnsemblPlants" id="LPERR08G17930.1">
    <property type="protein sequence ID" value="LPERR08G17930.1"/>
    <property type="gene ID" value="LPERR08G17930"/>
</dbReference>
<feature type="compositionally biased region" description="Polar residues" evidence="1">
    <location>
        <begin position="475"/>
        <end position="488"/>
    </location>
</feature>
<feature type="compositionally biased region" description="Basic and acidic residues" evidence="1">
    <location>
        <begin position="94"/>
        <end position="110"/>
    </location>
</feature>